<evidence type="ECO:0000256" key="1">
    <source>
        <dbReference type="ARBA" id="ARBA00004141"/>
    </source>
</evidence>
<feature type="transmembrane region" description="Helical" evidence="6">
    <location>
        <begin position="209"/>
        <end position="230"/>
    </location>
</feature>
<feature type="transmembrane region" description="Helical" evidence="6">
    <location>
        <begin position="165"/>
        <end position="189"/>
    </location>
</feature>
<keyword evidence="3 6" id="KW-1133">Transmembrane helix</keyword>
<keyword evidence="9" id="KW-1185">Reference proteome</keyword>
<evidence type="ECO:0000313" key="8">
    <source>
        <dbReference type="EMBL" id="TGO07037.1"/>
    </source>
</evidence>
<dbReference type="PANTHER" id="PTHR33048">
    <property type="entry name" value="PTH11-LIKE INTEGRAL MEMBRANE PROTEIN (AFU_ORTHOLOGUE AFUA_5G11245)"/>
    <property type="match status" value="1"/>
</dbReference>
<dbReference type="OrthoDB" id="444631at2759"/>
<feature type="transmembrane region" description="Helical" evidence="6">
    <location>
        <begin position="276"/>
        <end position="296"/>
    </location>
</feature>
<dbReference type="GO" id="GO:0016020">
    <property type="term" value="C:membrane"/>
    <property type="evidence" value="ECO:0007669"/>
    <property type="project" value="UniProtKB-SubCell"/>
</dbReference>
<comment type="subcellular location">
    <subcellularLocation>
        <location evidence="1">Membrane</location>
        <topology evidence="1">Multi-pass membrane protein</topology>
    </subcellularLocation>
</comment>
<feature type="transmembrane region" description="Helical" evidence="6">
    <location>
        <begin position="242"/>
        <end position="264"/>
    </location>
</feature>
<sequence>MKTSIFQRADPFDASQIPDSVAAKIRILPPPPGVASNFVNPANTRSLLLAFCGMGFAMIALCVTIRIWVIFKILRPIKWAWSDIGFALAIFATMATYIILTLASTGFGQFGIHSWNVSVYKVLSFRSRAVNASCALVPAISSCLIKITIFLMYLELFAALKTTRILCFIGVGVTAIFYIIIITLTALWSFPLSIYFVVDNTIKGQSLNIPKGIFGLVVDIYLFLIPLVAVSALKSATIRKKLGILLVFSTGGLAILSASFSIYWRVYLQLHSDHMWYLTPLWIVYITEHSFGLIIANTTHFARFFRCYGSAIEYYLCCRFARSGEQSEKSEKRSEVSSESEPVKVKTTIKLYPGLDVTTVERTTGGTMLGIQDGQAKTEQASTNPHPVGGYLAETHWVER</sequence>
<dbReference type="EMBL" id="PQXH01000340">
    <property type="protein sequence ID" value="TGO07037.1"/>
    <property type="molecule type" value="Genomic_DNA"/>
</dbReference>
<dbReference type="InterPro" id="IPR052337">
    <property type="entry name" value="SAT4-like"/>
</dbReference>
<evidence type="ECO:0000256" key="4">
    <source>
        <dbReference type="ARBA" id="ARBA00023136"/>
    </source>
</evidence>
<dbReference type="Pfam" id="PF20684">
    <property type="entry name" value="Fung_rhodopsin"/>
    <property type="match status" value="1"/>
</dbReference>
<feature type="transmembrane region" description="Helical" evidence="6">
    <location>
        <begin position="47"/>
        <end position="74"/>
    </location>
</feature>
<evidence type="ECO:0000256" key="6">
    <source>
        <dbReference type="SAM" id="Phobius"/>
    </source>
</evidence>
<name>A0A4Z1ECE7_9HELO</name>
<feature type="transmembrane region" description="Helical" evidence="6">
    <location>
        <begin position="130"/>
        <end position="153"/>
    </location>
</feature>
<feature type="transmembrane region" description="Helical" evidence="6">
    <location>
        <begin position="86"/>
        <end position="110"/>
    </location>
</feature>
<feature type="domain" description="Rhodopsin" evidence="7">
    <location>
        <begin position="66"/>
        <end position="304"/>
    </location>
</feature>
<evidence type="ECO:0000259" key="7">
    <source>
        <dbReference type="Pfam" id="PF20684"/>
    </source>
</evidence>
<evidence type="ECO:0000313" key="9">
    <source>
        <dbReference type="Proteomes" id="UP000297777"/>
    </source>
</evidence>
<keyword evidence="2 6" id="KW-0812">Transmembrane</keyword>
<evidence type="ECO:0000256" key="2">
    <source>
        <dbReference type="ARBA" id="ARBA00022692"/>
    </source>
</evidence>
<organism evidence="8 9">
    <name type="scientific">Botrytis tulipae</name>
    <dbReference type="NCBI Taxonomy" id="87230"/>
    <lineage>
        <taxon>Eukaryota</taxon>
        <taxon>Fungi</taxon>
        <taxon>Dikarya</taxon>
        <taxon>Ascomycota</taxon>
        <taxon>Pezizomycotina</taxon>
        <taxon>Leotiomycetes</taxon>
        <taxon>Helotiales</taxon>
        <taxon>Sclerotiniaceae</taxon>
        <taxon>Botrytis</taxon>
    </lineage>
</organism>
<gene>
    <name evidence="8" type="ORF">BTUL_0342g00040</name>
</gene>
<dbReference type="InterPro" id="IPR049326">
    <property type="entry name" value="Rhodopsin_dom_fungi"/>
</dbReference>
<protein>
    <recommendedName>
        <fullName evidence="7">Rhodopsin domain-containing protein</fullName>
    </recommendedName>
</protein>
<keyword evidence="4 6" id="KW-0472">Membrane</keyword>
<evidence type="ECO:0000256" key="3">
    <source>
        <dbReference type="ARBA" id="ARBA00022989"/>
    </source>
</evidence>
<accession>A0A4Z1ECE7</accession>
<dbReference type="Proteomes" id="UP000297777">
    <property type="component" value="Unassembled WGS sequence"/>
</dbReference>
<evidence type="ECO:0000256" key="5">
    <source>
        <dbReference type="ARBA" id="ARBA00038359"/>
    </source>
</evidence>
<proteinExistence type="inferred from homology"/>
<dbReference type="AlphaFoldDB" id="A0A4Z1ECE7"/>
<comment type="similarity">
    <text evidence="5">Belongs to the SAT4 family.</text>
</comment>
<comment type="caution">
    <text evidence="8">The sequence shown here is derived from an EMBL/GenBank/DDBJ whole genome shotgun (WGS) entry which is preliminary data.</text>
</comment>
<reference evidence="8 9" key="1">
    <citation type="submission" date="2017-12" db="EMBL/GenBank/DDBJ databases">
        <title>Comparative genomics of Botrytis spp.</title>
        <authorList>
            <person name="Valero-Jimenez C.A."/>
            <person name="Tapia P."/>
            <person name="Veloso J."/>
            <person name="Silva-Moreno E."/>
            <person name="Staats M."/>
            <person name="Valdes J.H."/>
            <person name="Van Kan J.A.L."/>
        </authorList>
    </citation>
    <scope>NUCLEOTIDE SEQUENCE [LARGE SCALE GENOMIC DNA]</scope>
    <source>
        <strain evidence="8 9">Bt9001</strain>
    </source>
</reference>
<dbReference type="PANTHER" id="PTHR33048:SF158">
    <property type="entry name" value="MEMBRANE PROTEIN PTH11-LIKE, PUTATIVE-RELATED"/>
    <property type="match status" value="1"/>
</dbReference>